<protein>
    <submittedName>
        <fullName evidence="2">Fic family protein</fullName>
    </submittedName>
</protein>
<keyword evidence="3" id="KW-1185">Reference proteome</keyword>
<evidence type="ECO:0000259" key="1">
    <source>
        <dbReference type="PROSITE" id="PS51459"/>
    </source>
</evidence>
<dbReference type="Gene3D" id="1.10.3290.10">
    <property type="entry name" value="Fido-like domain"/>
    <property type="match status" value="1"/>
</dbReference>
<dbReference type="InterPro" id="IPR003812">
    <property type="entry name" value="Fido"/>
</dbReference>
<dbReference type="RefSeq" id="WP_376954315.1">
    <property type="nucleotide sequence ID" value="NZ_JBHMBH010000025.1"/>
</dbReference>
<evidence type="ECO:0000313" key="3">
    <source>
        <dbReference type="Proteomes" id="UP001589536"/>
    </source>
</evidence>
<dbReference type="InterPro" id="IPR036597">
    <property type="entry name" value="Fido-like_dom_sf"/>
</dbReference>
<sequence length="409" mass="46456">MDDSRYLHWDELRYKQPPPGWTLNEWWLALKLRRTLQPRVVELNDQNGVPFWFSMTDTLLQGSEEIARRASGSIKSQEHVVGSKGRNEYIAKSLVEEAITSSQLEGASTPRRVAKELLESGREPEDKSEIMIVNNYVAMQRIRDAAQSPLTPEFVLELHRFLTEDTLEDPADAGRLETPDHTRVAVWDNDVKLHAPPPAVQLPERLAALCRFANGGSGSAYIPPVVRAVVVHFMVGYDHYFADGNGRTARALFYWTMLNQGYWLSEYVTISKILKTAPSAYAHAYLYTEDDEGDLTYFIHYQLDVFIRALNELDQYLAAKAEEMLEVRTALDSGIDLNRRQIDVLEHLVRDGDKAVTVRSDAARNRVSDETARADLNDLVSRGYLHKSRVSKAFVWKAPPQLAAKLARK</sequence>
<dbReference type="Proteomes" id="UP001589536">
    <property type="component" value="Unassembled WGS sequence"/>
</dbReference>
<feature type="domain" description="Fido" evidence="1">
    <location>
        <begin position="150"/>
        <end position="304"/>
    </location>
</feature>
<proteinExistence type="predicted"/>
<dbReference type="PROSITE" id="PS51459">
    <property type="entry name" value="FIDO"/>
    <property type="match status" value="1"/>
</dbReference>
<name>A0ABV5UR78_9MICC</name>
<reference evidence="2 3" key="1">
    <citation type="submission" date="2024-09" db="EMBL/GenBank/DDBJ databases">
        <authorList>
            <person name="Sun Q."/>
            <person name="Mori K."/>
        </authorList>
    </citation>
    <scope>NUCLEOTIDE SEQUENCE [LARGE SCALE GENOMIC DNA]</scope>
    <source>
        <strain evidence="2 3">JCM 13519</strain>
    </source>
</reference>
<accession>A0ABV5UR78</accession>
<organism evidence="2 3">
    <name type="scientific">Arthrobacter methylotrophus</name>
    <dbReference type="NCBI Taxonomy" id="121291"/>
    <lineage>
        <taxon>Bacteria</taxon>
        <taxon>Bacillati</taxon>
        <taxon>Actinomycetota</taxon>
        <taxon>Actinomycetes</taxon>
        <taxon>Micrococcales</taxon>
        <taxon>Micrococcaceae</taxon>
        <taxon>Arthrobacter</taxon>
    </lineage>
</organism>
<dbReference type="PANTHER" id="PTHR13504:SF38">
    <property type="entry name" value="FIDO DOMAIN-CONTAINING PROTEIN"/>
    <property type="match status" value="1"/>
</dbReference>
<gene>
    <name evidence="2" type="ORF">ACFFPI_11150</name>
</gene>
<dbReference type="Pfam" id="PF02661">
    <property type="entry name" value="Fic"/>
    <property type="match status" value="1"/>
</dbReference>
<evidence type="ECO:0000313" key="2">
    <source>
        <dbReference type="EMBL" id="MFB9714678.1"/>
    </source>
</evidence>
<dbReference type="SUPFAM" id="SSF140931">
    <property type="entry name" value="Fic-like"/>
    <property type="match status" value="1"/>
</dbReference>
<comment type="caution">
    <text evidence="2">The sequence shown here is derived from an EMBL/GenBank/DDBJ whole genome shotgun (WGS) entry which is preliminary data.</text>
</comment>
<dbReference type="EMBL" id="JBHMBH010000025">
    <property type="protein sequence ID" value="MFB9714678.1"/>
    <property type="molecule type" value="Genomic_DNA"/>
</dbReference>
<dbReference type="PANTHER" id="PTHR13504">
    <property type="entry name" value="FIDO DOMAIN-CONTAINING PROTEIN DDB_G0283145"/>
    <property type="match status" value="1"/>
</dbReference>
<dbReference type="InterPro" id="IPR040198">
    <property type="entry name" value="Fido_containing"/>
</dbReference>